<evidence type="ECO:0000256" key="1">
    <source>
        <dbReference type="SAM" id="MobiDB-lite"/>
    </source>
</evidence>
<proteinExistence type="predicted"/>
<sequence>MWVRGSGEGGPSPRPPGGGPGPAPGTAPPGRPGGPPAGGRGSAVGGGSLWSYLRSGTGVGWGRARRGFDWAAPHRTRLSRAHPADWLTRDGSTGGTLRISLTWRMHTGGVPATGPGLTGALRGLFTPGAPGPVPAHGPALVSVDLDLACLYELTDGAKGVVQPLGGLHGDLARPPYVTLGADSRFPAPSGETLYINLDKRHEFRRLLVFVYNYDATPVFGRVNATLMFHLPDGHQFAIELDENAPHARSCAVALIENRGTHLTVRREAVYVCGFQSDLDRLYGWGMQWARGYKEPR</sequence>
<protein>
    <submittedName>
        <fullName evidence="2">Tellurium resistance</fullName>
    </submittedName>
</protein>
<feature type="compositionally biased region" description="Pro residues" evidence="1">
    <location>
        <begin position="12"/>
        <end position="35"/>
    </location>
</feature>
<dbReference type="Proteomes" id="UP001596083">
    <property type="component" value="Unassembled WGS sequence"/>
</dbReference>
<gene>
    <name evidence="2" type="ORF">ACFP1Z_29265</name>
</gene>
<dbReference type="RefSeq" id="WP_390320719.1">
    <property type="nucleotide sequence ID" value="NZ_JBHSPB010000025.1"/>
</dbReference>
<feature type="compositionally biased region" description="Gly residues" evidence="1">
    <location>
        <begin position="1"/>
        <end position="10"/>
    </location>
</feature>
<dbReference type="EMBL" id="JBHSPB010000025">
    <property type="protein sequence ID" value="MFC5724253.1"/>
    <property type="molecule type" value="Genomic_DNA"/>
</dbReference>
<keyword evidence="3" id="KW-1185">Reference proteome</keyword>
<accession>A0ABW0Z8X8</accession>
<evidence type="ECO:0000313" key="3">
    <source>
        <dbReference type="Proteomes" id="UP001596083"/>
    </source>
</evidence>
<comment type="caution">
    <text evidence="2">The sequence shown here is derived from an EMBL/GenBank/DDBJ whole genome shotgun (WGS) entry which is preliminary data.</text>
</comment>
<evidence type="ECO:0000313" key="2">
    <source>
        <dbReference type="EMBL" id="MFC5724253.1"/>
    </source>
</evidence>
<name>A0ABW0Z8X8_9ACTN</name>
<reference evidence="3" key="1">
    <citation type="journal article" date="2019" name="Int. J. Syst. Evol. Microbiol.">
        <title>The Global Catalogue of Microorganisms (GCM) 10K type strain sequencing project: providing services to taxonomists for standard genome sequencing and annotation.</title>
        <authorList>
            <consortium name="The Broad Institute Genomics Platform"/>
            <consortium name="The Broad Institute Genome Sequencing Center for Infectious Disease"/>
            <person name="Wu L."/>
            <person name="Ma J."/>
        </authorList>
    </citation>
    <scope>NUCLEOTIDE SEQUENCE [LARGE SCALE GENOMIC DNA]</scope>
    <source>
        <strain evidence="3">CGMCC 4.7304</strain>
    </source>
</reference>
<organism evidence="2 3">
    <name type="scientific">Streptomyces gamaensis</name>
    <dbReference type="NCBI Taxonomy" id="1763542"/>
    <lineage>
        <taxon>Bacteria</taxon>
        <taxon>Bacillati</taxon>
        <taxon>Actinomycetota</taxon>
        <taxon>Actinomycetes</taxon>
        <taxon>Kitasatosporales</taxon>
        <taxon>Streptomycetaceae</taxon>
        <taxon>Streptomyces</taxon>
    </lineage>
</organism>
<feature type="region of interest" description="Disordered" evidence="1">
    <location>
        <begin position="1"/>
        <end position="43"/>
    </location>
</feature>